<dbReference type="EMBL" id="MJFZ01000004">
    <property type="protein sequence ID" value="RAW43468.1"/>
    <property type="molecule type" value="Genomic_DNA"/>
</dbReference>
<name>A0A329T4H7_9STRA</name>
<gene>
    <name evidence="5" type="ORF">PC110_g416</name>
    <name evidence="2" type="ORF">PC115_g13251</name>
    <name evidence="3" type="ORF">PC117_g18732</name>
    <name evidence="4" type="ORF">PC129_g12262</name>
</gene>
<feature type="region of interest" description="Disordered" evidence="1">
    <location>
        <begin position="1"/>
        <end position="21"/>
    </location>
</feature>
<dbReference type="EMBL" id="RCMI01000468">
    <property type="protein sequence ID" value="KAG2909435.1"/>
    <property type="molecule type" value="Genomic_DNA"/>
</dbReference>
<keyword evidence="6" id="KW-1185">Reference proteome</keyword>
<evidence type="ECO:0000256" key="1">
    <source>
        <dbReference type="SAM" id="MobiDB-lite"/>
    </source>
</evidence>
<dbReference type="Proteomes" id="UP000760860">
    <property type="component" value="Unassembled WGS sequence"/>
</dbReference>
<protein>
    <submittedName>
        <fullName evidence="5">Uncharacterized protein</fullName>
    </submittedName>
</protein>
<evidence type="ECO:0000313" key="4">
    <source>
        <dbReference type="EMBL" id="KAG3216895.1"/>
    </source>
</evidence>
<evidence type="ECO:0000313" key="3">
    <source>
        <dbReference type="EMBL" id="KAG2912931.1"/>
    </source>
</evidence>
<dbReference type="Proteomes" id="UP000736787">
    <property type="component" value="Unassembled WGS sequence"/>
</dbReference>
<evidence type="ECO:0000313" key="2">
    <source>
        <dbReference type="EMBL" id="KAG2909435.1"/>
    </source>
</evidence>
<dbReference type="EMBL" id="RCMK01000771">
    <property type="protein sequence ID" value="KAG2912931.1"/>
    <property type="molecule type" value="Genomic_DNA"/>
</dbReference>
<evidence type="ECO:0000313" key="6">
    <source>
        <dbReference type="Proteomes" id="UP000251314"/>
    </source>
</evidence>
<evidence type="ECO:0000313" key="5">
    <source>
        <dbReference type="EMBL" id="RAW43468.1"/>
    </source>
</evidence>
<reference evidence="2" key="2">
    <citation type="submission" date="2018-10" db="EMBL/GenBank/DDBJ databases">
        <title>Effector identification in a new, highly contiguous assembly of the strawberry crown rot pathogen Phytophthora cactorum.</title>
        <authorList>
            <person name="Armitage A.D."/>
            <person name="Nellist C.F."/>
            <person name="Bates H."/>
            <person name="Vickerstaff R.J."/>
            <person name="Harrison R.J."/>
        </authorList>
    </citation>
    <scope>NUCLEOTIDE SEQUENCE</scope>
    <source>
        <strain evidence="2">4032</strain>
        <strain evidence="3">4040</strain>
        <strain evidence="4">P421</strain>
    </source>
</reference>
<dbReference type="AlphaFoldDB" id="A0A329T4H7"/>
<comment type="caution">
    <text evidence="5">The sequence shown here is derived from an EMBL/GenBank/DDBJ whole genome shotgun (WGS) entry which is preliminary data.</text>
</comment>
<dbReference type="OrthoDB" id="118244at2759"/>
<reference evidence="5 6" key="1">
    <citation type="submission" date="2018-01" db="EMBL/GenBank/DDBJ databases">
        <title>Draft genome of the strawberry crown rot pathogen Phytophthora cactorum.</title>
        <authorList>
            <person name="Armitage A.D."/>
            <person name="Lysoe E."/>
            <person name="Nellist C.F."/>
            <person name="Harrison R.J."/>
            <person name="Brurberg M.B."/>
        </authorList>
    </citation>
    <scope>NUCLEOTIDE SEQUENCE [LARGE SCALE GENOMIC DNA]</scope>
    <source>
        <strain evidence="5 6">10300</strain>
    </source>
</reference>
<dbReference type="VEuPathDB" id="FungiDB:PC110_g416"/>
<dbReference type="EMBL" id="RCMV01000456">
    <property type="protein sequence ID" value="KAG3216895.1"/>
    <property type="molecule type" value="Genomic_DNA"/>
</dbReference>
<dbReference type="Proteomes" id="UP000251314">
    <property type="component" value="Unassembled WGS sequence"/>
</dbReference>
<proteinExistence type="predicted"/>
<accession>A0A329T4H7</accession>
<dbReference type="Proteomes" id="UP000774804">
    <property type="component" value="Unassembled WGS sequence"/>
</dbReference>
<organism evidence="5 6">
    <name type="scientific">Phytophthora cactorum</name>
    <dbReference type="NCBI Taxonomy" id="29920"/>
    <lineage>
        <taxon>Eukaryota</taxon>
        <taxon>Sar</taxon>
        <taxon>Stramenopiles</taxon>
        <taxon>Oomycota</taxon>
        <taxon>Peronosporomycetes</taxon>
        <taxon>Peronosporales</taxon>
        <taxon>Peronosporaceae</taxon>
        <taxon>Phytophthora</taxon>
    </lineage>
</organism>
<sequence>MSKEYQASEKGRRSKEHTETLGRMERCSVRCVKSDDAADYGLNARAGGTRTARMQARTLFEVGSCAWLYMERVKPGLVKKLAQLWYGPFCIKAKVEEFAMR</sequence>